<dbReference type="Pfam" id="PF03959">
    <property type="entry name" value="FSH1"/>
    <property type="match status" value="1"/>
</dbReference>
<evidence type="ECO:0000313" key="6">
    <source>
        <dbReference type="Proteomes" id="UP000015664"/>
    </source>
</evidence>
<dbReference type="PANTHER" id="PTHR43358:SF4">
    <property type="entry name" value="ALPHA_BETA HYDROLASE FOLD-1 DOMAIN-CONTAINING PROTEIN"/>
    <property type="match status" value="1"/>
</dbReference>
<protein>
    <submittedName>
        <fullName evidence="5">Alpha/beta hydrolase</fullName>
    </submittedName>
</protein>
<evidence type="ECO:0000259" key="3">
    <source>
        <dbReference type="Pfam" id="PF03959"/>
    </source>
</evidence>
<dbReference type="InterPro" id="IPR022742">
    <property type="entry name" value="Hydrolase_4"/>
</dbReference>
<dbReference type="EMBL" id="ATBE01000250">
    <property type="protein sequence ID" value="EQC94978.1"/>
    <property type="molecule type" value="Genomic_DNA"/>
</dbReference>
<name>T0WQQ3_LACLC</name>
<dbReference type="InterPro" id="IPR000073">
    <property type="entry name" value="AB_hydrolase_1"/>
</dbReference>
<dbReference type="GO" id="GO:0016787">
    <property type="term" value="F:hydrolase activity"/>
    <property type="evidence" value="ECO:0007669"/>
    <property type="project" value="UniProtKB-KW"/>
</dbReference>
<dbReference type="PATRIC" id="fig|1234873.3.peg.1458"/>
<feature type="transmembrane region" description="Helical" evidence="2">
    <location>
        <begin position="26"/>
        <end position="50"/>
    </location>
</feature>
<evidence type="ECO:0000256" key="2">
    <source>
        <dbReference type="SAM" id="Phobius"/>
    </source>
</evidence>
<evidence type="ECO:0000256" key="1">
    <source>
        <dbReference type="SAM" id="MobiDB-lite"/>
    </source>
</evidence>
<dbReference type="Gene3D" id="3.40.50.1820">
    <property type="entry name" value="alpha/beta hydrolase"/>
    <property type="match status" value="1"/>
</dbReference>
<dbReference type="SUPFAM" id="SSF53474">
    <property type="entry name" value="alpha/beta-Hydrolases"/>
    <property type="match status" value="1"/>
</dbReference>
<feature type="region of interest" description="Disordered" evidence="1">
    <location>
        <begin position="65"/>
        <end position="85"/>
    </location>
</feature>
<proteinExistence type="predicted"/>
<dbReference type="InterPro" id="IPR005645">
    <property type="entry name" value="FSH-like_dom"/>
</dbReference>
<keyword evidence="2" id="KW-0812">Transmembrane</keyword>
<dbReference type="PRINTS" id="PR00111">
    <property type="entry name" value="ABHYDROLASE"/>
</dbReference>
<dbReference type="InterPro" id="IPR029058">
    <property type="entry name" value="AB_hydrolase_fold"/>
</dbReference>
<accession>T0WQQ3</accession>
<feature type="domain" description="Serine aminopeptidase S33" evidence="4">
    <location>
        <begin position="125"/>
        <end position="222"/>
    </location>
</feature>
<sequence length="342" mass="38848">MQKRGFNITIVKYKYKREYYEKRKKMIIWILVVLSVILVGGYFAIGNYFYGMAINAHTSKSFLTGNNDSKKQKTLSKKEKERKEQNEAFMAQVKPTASYVTSSDKLKLKLYAADYIQKSKTNKWAIVVHGYGGQSSDMASWTRHFYNKGYNVVTPDLRGHGKSQGDYIGMGWDDRKDMLLWINTITQRDPQAEIVLLGVSMGGATVMNTSGEKLPSNVKAIVEDCGYTSTGDVFTYQLKQLFGLPKFPVLYAANTMTEIRAGYNIFKSSAIKQVAKSKTPMLFIHGDNDTFVPFKMLEPLYNTAKVEKEKLIVHGAGHGESEKINPDLYWSHVWNFVGKYMS</sequence>
<dbReference type="Proteomes" id="UP000015664">
    <property type="component" value="Unassembled WGS sequence"/>
</dbReference>
<gene>
    <name evidence="5" type="ORF">LLT3_05345</name>
</gene>
<dbReference type="InterPro" id="IPR052920">
    <property type="entry name" value="DNA-binding_regulatory"/>
</dbReference>
<comment type="caution">
    <text evidence="5">The sequence shown here is derived from an EMBL/GenBank/DDBJ whole genome shotgun (WGS) entry which is preliminary data.</text>
</comment>
<evidence type="ECO:0000259" key="4">
    <source>
        <dbReference type="Pfam" id="PF12146"/>
    </source>
</evidence>
<reference evidence="5 6" key="1">
    <citation type="journal article" date="2013" name="ISME J.">
        <title>Multifactorial diversity sustains microbial community stability.</title>
        <authorList>
            <person name="Erkus O."/>
            <person name="de Jager V.C."/>
            <person name="Spus M."/>
            <person name="van Alen-Boerrigter I.J."/>
            <person name="van Rijswijck I.M."/>
            <person name="Hazelwood L."/>
            <person name="Janssen P.W."/>
            <person name="van Hijum S.A."/>
            <person name="Kleerebezem M."/>
            <person name="Smid E.J."/>
        </authorList>
    </citation>
    <scope>NUCLEOTIDE SEQUENCE [LARGE SCALE GENOMIC DNA]</scope>
    <source>
        <strain evidence="5 6">TIFN3</strain>
    </source>
</reference>
<keyword evidence="5" id="KW-0378">Hydrolase</keyword>
<keyword evidence="2" id="KW-0472">Membrane</keyword>
<dbReference type="PANTHER" id="PTHR43358">
    <property type="entry name" value="ALPHA/BETA-HYDROLASE"/>
    <property type="match status" value="1"/>
</dbReference>
<organism evidence="5 6">
    <name type="scientific">Lactococcus cremoris subsp. cremoris TIFN3</name>
    <dbReference type="NCBI Taxonomy" id="1234873"/>
    <lineage>
        <taxon>Bacteria</taxon>
        <taxon>Bacillati</taxon>
        <taxon>Bacillota</taxon>
        <taxon>Bacilli</taxon>
        <taxon>Lactobacillales</taxon>
        <taxon>Streptococcaceae</taxon>
        <taxon>Lactococcus</taxon>
        <taxon>Lactococcus cremoris subsp. cremoris</taxon>
    </lineage>
</organism>
<feature type="compositionally biased region" description="Basic and acidic residues" evidence="1">
    <location>
        <begin position="68"/>
        <end position="85"/>
    </location>
</feature>
<dbReference type="AlphaFoldDB" id="T0WQQ3"/>
<feature type="domain" description="Serine hydrolase" evidence="3">
    <location>
        <begin position="246"/>
        <end position="318"/>
    </location>
</feature>
<dbReference type="Pfam" id="PF12146">
    <property type="entry name" value="Hydrolase_4"/>
    <property type="match status" value="1"/>
</dbReference>
<keyword evidence="2" id="KW-1133">Transmembrane helix</keyword>
<evidence type="ECO:0000313" key="5">
    <source>
        <dbReference type="EMBL" id="EQC94978.1"/>
    </source>
</evidence>